<proteinExistence type="inferred from homology"/>
<evidence type="ECO:0000256" key="5">
    <source>
        <dbReference type="ARBA" id="ARBA00023242"/>
    </source>
</evidence>
<name>A0A183TYZ5_TOXCA</name>
<sequence>LRRENNERMRQGKKPIFLRRAEVKMRIMEKKFEELQKTNKLDDYLQRKAKKQNSKDARPV</sequence>
<keyword evidence="5 6" id="KW-0539">Nucleus</keyword>
<reference evidence="8" key="1">
    <citation type="submission" date="2016-06" db="UniProtKB">
        <authorList>
            <consortium name="WormBaseParasite"/>
        </authorList>
    </citation>
    <scope>IDENTIFICATION</scope>
</reference>
<comment type="function">
    <text evidence="6">Component of the 90S pre-ribosome involved in the maturation of rRNAs. Required for early cleavages of the pre-RNAs in the 40S ribosomal subunit maturation pathway.</text>
</comment>
<evidence type="ECO:0000256" key="4">
    <source>
        <dbReference type="ARBA" id="ARBA00022552"/>
    </source>
</evidence>
<dbReference type="AlphaFoldDB" id="A0A183TYZ5"/>
<evidence type="ECO:0000256" key="1">
    <source>
        <dbReference type="ARBA" id="ARBA00004604"/>
    </source>
</evidence>
<comment type="similarity">
    <text evidence="2 6">Belongs to the RRP36 family.</text>
</comment>
<evidence type="ECO:0000313" key="8">
    <source>
        <dbReference type="WBParaSite" id="TCNE_0000146401-mRNA-1"/>
    </source>
</evidence>
<dbReference type="WBParaSite" id="TCNE_0000146401-mRNA-1">
    <property type="protein sequence ID" value="TCNE_0000146401-mRNA-1"/>
    <property type="gene ID" value="TCNE_0000146401"/>
</dbReference>
<dbReference type="Pfam" id="PF06102">
    <property type="entry name" value="RRP36"/>
    <property type="match status" value="1"/>
</dbReference>
<accession>A0A183TYZ5</accession>
<protein>
    <recommendedName>
        <fullName evidence="6">rRNA biogenesis protein RRP36</fullName>
    </recommendedName>
</protein>
<dbReference type="InterPro" id="IPR009292">
    <property type="entry name" value="RRP36"/>
</dbReference>
<comment type="subunit">
    <text evidence="6">Associates with 90S and pre-40S pre-ribosomal particles.</text>
</comment>
<keyword evidence="3 6" id="KW-0690">Ribosome biogenesis</keyword>
<organism evidence="7 8">
    <name type="scientific">Toxocara canis</name>
    <name type="common">Canine roundworm</name>
    <dbReference type="NCBI Taxonomy" id="6265"/>
    <lineage>
        <taxon>Eukaryota</taxon>
        <taxon>Metazoa</taxon>
        <taxon>Ecdysozoa</taxon>
        <taxon>Nematoda</taxon>
        <taxon>Chromadorea</taxon>
        <taxon>Rhabditida</taxon>
        <taxon>Spirurina</taxon>
        <taxon>Ascaridomorpha</taxon>
        <taxon>Ascaridoidea</taxon>
        <taxon>Toxocaridae</taxon>
        <taxon>Toxocara</taxon>
    </lineage>
</organism>
<comment type="subcellular location">
    <subcellularLocation>
        <location evidence="1 6">Nucleus</location>
        <location evidence="1 6">Nucleolus</location>
    </subcellularLocation>
</comment>
<keyword evidence="4 6" id="KW-0698">rRNA processing</keyword>
<dbReference type="GO" id="GO:0000462">
    <property type="term" value="P:maturation of SSU-rRNA from tricistronic rRNA transcript (SSU-rRNA, 5.8S rRNA, LSU-rRNA)"/>
    <property type="evidence" value="ECO:0007669"/>
    <property type="project" value="TreeGrafter"/>
</dbReference>
<dbReference type="PANTHER" id="PTHR21738:SF0">
    <property type="entry name" value="RIBOSOMAL RNA PROCESSING PROTEIN 36 HOMOLOG"/>
    <property type="match status" value="1"/>
</dbReference>
<evidence type="ECO:0000313" key="7">
    <source>
        <dbReference type="Proteomes" id="UP000050794"/>
    </source>
</evidence>
<evidence type="ECO:0000256" key="3">
    <source>
        <dbReference type="ARBA" id="ARBA00022517"/>
    </source>
</evidence>
<dbReference type="GO" id="GO:0030686">
    <property type="term" value="C:90S preribosome"/>
    <property type="evidence" value="ECO:0007669"/>
    <property type="project" value="TreeGrafter"/>
</dbReference>
<evidence type="ECO:0000256" key="2">
    <source>
        <dbReference type="ARBA" id="ARBA00009418"/>
    </source>
</evidence>
<keyword evidence="7" id="KW-1185">Reference proteome</keyword>
<dbReference type="GO" id="GO:0005730">
    <property type="term" value="C:nucleolus"/>
    <property type="evidence" value="ECO:0007669"/>
    <property type="project" value="UniProtKB-SubCell"/>
</dbReference>
<dbReference type="Proteomes" id="UP000050794">
    <property type="component" value="Unassembled WGS sequence"/>
</dbReference>
<keyword evidence="6" id="KW-0687">Ribonucleoprotein</keyword>
<dbReference type="PANTHER" id="PTHR21738">
    <property type="entry name" value="RIBOSOMAL RNA PROCESSING PROTEIN 36 HOMOLOG"/>
    <property type="match status" value="1"/>
</dbReference>
<evidence type="ECO:0000256" key="6">
    <source>
        <dbReference type="RuleBase" id="RU368027"/>
    </source>
</evidence>